<keyword evidence="6 8" id="KW-0560">Oxidoreductase</keyword>
<evidence type="ECO:0000256" key="1">
    <source>
        <dbReference type="ARBA" id="ARBA00004903"/>
    </source>
</evidence>
<evidence type="ECO:0000256" key="9">
    <source>
        <dbReference type="RuleBase" id="RU004474"/>
    </source>
</evidence>
<comment type="similarity">
    <text evidence="2 8 9">Belongs to the dihydrofolate reductase family.</text>
</comment>
<reference evidence="13 14" key="1">
    <citation type="submission" date="2018-06" db="EMBL/GenBank/DDBJ databases">
        <authorList>
            <consortium name="Pathogen Informatics"/>
            <person name="Doyle S."/>
        </authorList>
    </citation>
    <scope>NUCLEOTIDE SEQUENCE [LARGE SCALE GENOMIC DNA]</scope>
    <source>
        <strain evidence="11 13">NCTC1659</strain>
        <strain evidence="12 14">NCTC8540</strain>
    </source>
</reference>
<dbReference type="EMBL" id="UGHJ01000001">
    <property type="protein sequence ID" value="STO67572.1"/>
    <property type="molecule type" value="Genomic_DNA"/>
</dbReference>
<name>A0A1V4B2D9_9PAST</name>
<dbReference type="InterPro" id="IPR017925">
    <property type="entry name" value="DHFR_CS"/>
</dbReference>
<gene>
    <name evidence="11" type="primary">folA</name>
    <name evidence="11" type="ORF">NCTC1659_01147</name>
    <name evidence="12" type="ORF">NCTC8540_00034</name>
</gene>
<accession>A0A1V4B2D9</accession>
<dbReference type="Proteomes" id="UP000254496">
    <property type="component" value="Unassembled WGS sequence"/>
</dbReference>
<evidence type="ECO:0000313" key="12">
    <source>
        <dbReference type="EMBL" id="STO67572.1"/>
    </source>
</evidence>
<dbReference type="GO" id="GO:0004146">
    <property type="term" value="F:dihydrofolate reductase activity"/>
    <property type="evidence" value="ECO:0007669"/>
    <property type="project" value="UniProtKB-EC"/>
</dbReference>
<evidence type="ECO:0000313" key="14">
    <source>
        <dbReference type="Proteomes" id="UP000254496"/>
    </source>
</evidence>
<dbReference type="Gene3D" id="3.40.430.10">
    <property type="entry name" value="Dihydrofolate Reductase, subunit A"/>
    <property type="match status" value="1"/>
</dbReference>
<evidence type="ECO:0000256" key="5">
    <source>
        <dbReference type="ARBA" id="ARBA00022857"/>
    </source>
</evidence>
<proteinExistence type="inferred from homology"/>
<dbReference type="InterPro" id="IPR001796">
    <property type="entry name" value="DHFR_dom"/>
</dbReference>
<dbReference type="CDD" id="cd00209">
    <property type="entry name" value="DHFR"/>
    <property type="match status" value="1"/>
</dbReference>
<dbReference type="NCBIfam" id="NF008037">
    <property type="entry name" value="PRK10769.1"/>
    <property type="match status" value="1"/>
</dbReference>
<dbReference type="InterPro" id="IPR012259">
    <property type="entry name" value="DHFR"/>
</dbReference>
<dbReference type="PANTHER" id="PTHR48069:SF3">
    <property type="entry name" value="DIHYDROFOLATE REDUCTASE"/>
    <property type="match status" value="1"/>
</dbReference>
<dbReference type="PANTHER" id="PTHR48069">
    <property type="entry name" value="DIHYDROFOLATE REDUCTASE"/>
    <property type="match status" value="1"/>
</dbReference>
<dbReference type="AlphaFoldDB" id="A0A1V4B2D9"/>
<evidence type="ECO:0000256" key="8">
    <source>
        <dbReference type="PIRNR" id="PIRNR000194"/>
    </source>
</evidence>
<dbReference type="OrthoDB" id="9804315at2"/>
<dbReference type="EMBL" id="UGHF01000001">
    <property type="protein sequence ID" value="STO59882.1"/>
    <property type="molecule type" value="Genomic_DNA"/>
</dbReference>
<dbReference type="GO" id="GO:0070401">
    <property type="term" value="F:NADP+ binding"/>
    <property type="evidence" value="ECO:0007669"/>
    <property type="project" value="UniProtKB-ARBA"/>
</dbReference>
<dbReference type="PROSITE" id="PS51330">
    <property type="entry name" value="DHFR_2"/>
    <property type="match status" value="1"/>
</dbReference>
<evidence type="ECO:0000256" key="2">
    <source>
        <dbReference type="ARBA" id="ARBA00009539"/>
    </source>
</evidence>
<keyword evidence="13" id="KW-1185">Reference proteome</keyword>
<evidence type="ECO:0000256" key="6">
    <source>
        <dbReference type="ARBA" id="ARBA00023002"/>
    </source>
</evidence>
<dbReference type="GO" id="GO:0046655">
    <property type="term" value="P:folic acid metabolic process"/>
    <property type="evidence" value="ECO:0007669"/>
    <property type="project" value="TreeGrafter"/>
</dbReference>
<evidence type="ECO:0000256" key="7">
    <source>
        <dbReference type="ARBA" id="ARBA00025067"/>
    </source>
</evidence>
<dbReference type="RefSeq" id="WP_078217957.1">
    <property type="nucleotide sequence ID" value="NZ_MUXZ01000008.1"/>
</dbReference>
<evidence type="ECO:0000256" key="3">
    <source>
        <dbReference type="ARBA" id="ARBA00012856"/>
    </source>
</evidence>
<evidence type="ECO:0000259" key="10">
    <source>
        <dbReference type="PROSITE" id="PS51330"/>
    </source>
</evidence>
<comment type="pathway">
    <text evidence="1 8">Cofactor biosynthesis; tetrahydrofolate biosynthesis; 5,6,7,8-tetrahydrofolate from 7,8-dihydrofolate: step 1/1.</text>
</comment>
<dbReference type="PRINTS" id="PR00070">
    <property type="entry name" value="DHFR"/>
</dbReference>
<dbReference type="GO" id="GO:0046452">
    <property type="term" value="P:dihydrofolate metabolic process"/>
    <property type="evidence" value="ECO:0007669"/>
    <property type="project" value="TreeGrafter"/>
</dbReference>
<dbReference type="InterPro" id="IPR024072">
    <property type="entry name" value="DHFR-like_dom_sf"/>
</dbReference>
<dbReference type="GO" id="GO:0005829">
    <property type="term" value="C:cytosol"/>
    <property type="evidence" value="ECO:0007669"/>
    <property type="project" value="TreeGrafter"/>
</dbReference>
<dbReference type="FunFam" id="3.40.430.10:FF:000001">
    <property type="entry name" value="Dihydrofolate reductase"/>
    <property type="match status" value="1"/>
</dbReference>
<keyword evidence="5 8" id="KW-0521">NADP</keyword>
<comment type="catalytic activity">
    <reaction evidence="8">
        <text>(6S)-5,6,7,8-tetrahydrofolate + NADP(+) = 7,8-dihydrofolate + NADPH + H(+)</text>
        <dbReference type="Rhea" id="RHEA:15009"/>
        <dbReference type="ChEBI" id="CHEBI:15378"/>
        <dbReference type="ChEBI" id="CHEBI:57451"/>
        <dbReference type="ChEBI" id="CHEBI:57453"/>
        <dbReference type="ChEBI" id="CHEBI:57783"/>
        <dbReference type="ChEBI" id="CHEBI:58349"/>
        <dbReference type="EC" id="1.5.1.3"/>
    </reaction>
</comment>
<feature type="domain" description="DHFR" evidence="10">
    <location>
        <begin position="2"/>
        <end position="160"/>
    </location>
</feature>
<protein>
    <recommendedName>
        <fullName evidence="3 8">Dihydrofolate reductase</fullName>
        <ecNumber evidence="3 8">1.5.1.3</ecNumber>
    </recommendedName>
</protein>
<dbReference type="GO" id="GO:0046654">
    <property type="term" value="P:tetrahydrofolate biosynthetic process"/>
    <property type="evidence" value="ECO:0007669"/>
    <property type="project" value="UniProtKB-UniPathway"/>
</dbReference>
<keyword evidence="4 8" id="KW-0554">One-carbon metabolism</keyword>
<dbReference type="Pfam" id="PF00186">
    <property type="entry name" value="DHFR_1"/>
    <property type="match status" value="1"/>
</dbReference>
<comment type="function">
    <text evidence="7 8">Key enzyme in folate metabolism. Catalyzes an essential reaction for de novo glycine and purine synthesis, and for DNA precursor synthesis.</text>
</comment>
<dbReference type="UniPathway" id="UPA00077">
    <property type="reaction ID" value="UER00158"/>
</dbReference>
<dbReference type="GO" id="GO:0006730">
    <property type="term" value="P:one-carbon metabolic process"/>
    <property type="evidence" value="ECO:0007669"/>
    <property type="project" value="UniProtKB-KW"/>
</dbReference>
<dbReference type="SUPFAM" id="SSF53597">
    <property type="entry name" value="Dihydrofolate reductase-like"/>
    <property type="match status" value="1"/>
</dbReference>
<dbReference type="EC" id="1.5.1.3" evidence="3 8"/>
<dbReference type="PIRSF" id="PIRSF000194">
    <property type="entry name" value="DHFR"/>
    <property type="match status" value="1"/>
</dbReference>
<organism evidence="11 13">
    <name type="scientific">Canicola haemoglobinophilus</name>
    <dbReference type="NCBI Taxonomy" id="733"/>
    <lineage>
        <taxon>Bacteria</taxon>
        <taxon>Pseudomonadati</taxon>
        <taxon>Pseudomonadota</taxon>
        <taxon>Gammaproteobacteria</taxon>
        <taxon>Pasteurellales</taxon>
        <taxon>Pasteurellaceae</taxon>
        <taxon>Canicola</taxon>
    </lineage>
</organism>
<sequence>MGLSLIVAMTKNHVIGKDNQMPWHLPADLAWFRQNTSGKPVIMGRKTFESIGRPLPNRINIVLSRSPYEHEGVIWKESMQSAVDFVQENHEEIMLIGGGELFKQYFSQADKLYLTEIQTELEGDTFFPQFNWQEWRIEFEQHRLADDKNPYDCRFLILSRKQA</sequence>
<dbReference type="STRING" id="733.B0186_03205"/>
<evidence type="ECO:0000256" key="4">
    <source>
        <dbReference type="ARBA" id="ARBA00022563"/>
    </source>
</evidence>
<dbReference type="Proteomes" id="UP000254329">
    <property type="component" value="Unassembled WGS sequence"/>
</dbReference>
<evidence type="ECO:0000313" key="11">
    <source>
        <dbReference type="EMBL" id="STO59882.1"/>
    </source>
</evidence>
<dbReference type="PROSITE" id="PS00075">
    <property type="entry name" value="DHFR_1"/>
    <property type="match status" value="1"/>
</dbReference>
<evidence type="ECO:0000313" key="13">
    <source>
        <dbReference type="Proteomes" id="UP000254329"/>
    </source>
</evidence>